<accession>A0A8S0YZ97</accession>
<dbReference type="GO" id="GO:0034511">
    <property type="term" value="F:U3 snoRNA binding"/>
    <property type="evidence" value="ECO:0007669"/>
    <property type="project" value="InterPro"/>
</dbReference>
<evidence type="ECO:0000256" key="1">
    <source>
        <dbReference type="ARBA" id="ARBA00004123"/>
    </source>
</evidence>
<evidence type="ECO:0000256" key="2">
    <source>
        <dbReference type="ARBA" id="ARBA00022574"/>
    </source>
</evidence>
<dbReference type="PANTHER" id="PTHR19865">
    <property type="entry name" value="U3 SMALL NUCLEOLAR RNA INTERACTING PROTEIN 2"/>
    <property type="match status" value="1"/>
</dbReference>
<dbReference type="Pfam" id="PF00400">
    <property type="entry name" value="WD40"/>
    <property type="match status" value="2"/>
</dbReference>
<sequence>MLLKIEAEVKLDSDPCVLAWDNQLLVGTEDGCIKSFDGKLSPKESWQAHGVQLFALATGNNYLYSSSNDGGIRVWTLTGQKVTELPSAGADIGTVQVFGSHVYGGDESGNITIYENNEIKASYNVLEEVKDLWYDPPYLFTTRDAYVTVTEIKPEDSKTRFMTRHTMEGRAPLRGTECRLVFVSRSGFSLCLHDSSINTVFEKLHEVKVSDMIVTSLAVSGNNVWSGGWDGIVRKWKIAGSKLEAAGEINLGGCINSLASANDRVYAAVAGGKLVCVS</sequence>
<dbReference type="OrthoDB" id="6262491at2759"/>
<keyword evidence="2" id="KW-0853">WD repeat</keyword>
<keyword evidence="3" id="KW-0677">Repeat</keyword>
<dbReference type="InterPro" id="IPR011047">
    <property type="entry name" value="Quinoprotein_ADH-like_sf"/>
</dbReference>
<name>A0A8S0YZ97_ARCPL</name>
<comment type="subcellular location">
    <subcellularLocation>
        <location evidence="1">Nucleus</location>
    </subcellularLocation>
</comment>
<keyword evidence="4" id="KW-0539">Nucleus</keyword>
<dbReference type="InterPro" id="IPR015943">
    <property type="entry name" value="WD40/YVTN_repeat-like_dom_sf"/>
</dbReference>
<evidence type="ECO:0000313" key="6">
    <source>
        <dbReference type="Proteomes" id="UP000494106"/>
    </source>
</evidence>
<protein>
    <submittedName>
        <fullName evidence="5">Uncharacterized protein</fullName>
    </submittedName>
</protein>
<evidence type="ECO:0000256" key="4">
    <source>
        <dbReference type="ARBA" id="ARBA00023242"/>
    </source>
</evidence>
<dbReference type="InterPro" id="IPR001680">
    <property type="entry name" value="WD40_rpt"/>
</dbReference>
<dbReference type="EMBL" id="CADEBC010000159">
    <property type="protein sequence ID" value="CAB3224542.1"/>
    <property type="molecule type" value="Genomic_DNA"/>
</dbReference>
<dbReference type="PANTHER" id="PTHR19865:SF0">
    <property type="entry name" value="U3 SMALL NUCLEOLAR RNA-INTERACTING PROTEIN 2"/>
    <property type="match status" value="1"/>
</dbReference>
<dbReference type="InterPro" id="IPR039241">
    <property type="entry name" value="Rrp9-like"/>
</dbReference>
<organism evidence="5 6">
    <name type="scientific">Arctia plantaginis</name>
    <name type="common">Wood tiger moth</name>
    <name type="synonym">Phalaena plantaginis</name>
    <dbReference type="NCBI Taxonomy" id="874455"/>
    <lineage>
        <taxon>Eukaryota</taxon>
        <taxon>Metazoa</taxon>
        <taxon>Ecdysozoa</taxon>
        <taxon>Arthropoda</taxon>
        <taxon>Hexapoda</taxon>
        <taxon>Insecta</taxon>
        <taxon>Pterygota</taxon>
        <taxon>Neoptera</taxon>
        <taxon>Endopterygota</taxon>
        <taxon>Lepidoptera</taxon>
        <taxon>Glossata</taxon>
        <taxon>Ditrysia</taxon>
        <taxon>Noctuoidea</taxon>
        <taxon>Erebidae</taxon>
        <taxon>Arctiinae</taxon>
        <taxon>Arctia</taxon>
    </lineage>
</organism>
<dbReference type="Proteomes" id="UP000494106">
    <property type="component" value="Unassembled WGS sequence"/>
</dbReference>
<dbReference type="GO" id="GO:0032040">
    <property type="term" value="C:small-subunit processome"/>
    <property type="evidence" value="ECO:0007669"/>
    <property type="project" value="TreeGrafter"/>
</dbReference>
<dbReference type="Gene3D" id="2.130.10.10">
    <property type="entry name" value="YVTN repeat-like/Quinoprotein amine dehydrogenase"/>
    <property type="match status" value="2"/>
</dbReference>
<dbReference type="SMART" id="SM00320">
    <property type="entry name" value="WD40"/>
    <property type="match status" value="3"/>
</dbReference>
<proteinExistence type="predicted"/>
<dbReference type="SUPFAM" id="SSF50998">
    <property type="entry name" value="Quinoprotein alcohol dehydrogenase-like"/>
    <property type="match status" value="1"/>
</dbReference>
<evidence type="ECO:0000256" key="3">
    <source>
        <dbReference type="ARBA" id="ARBA00022737"/>
    </source>
</evidence>
<gene>
    <name evidence="5" type="ORF">APLA_LOCUS2034</name>
</gene>
<reference evidence="5 6" key="1">
    <citation type="submission" date="2020-04" db="EMBL/GenBank/DDBJ databases">
        <authorList>
            <person name="Wallbank WR R."/>
            <person name="Pardo Diaz C."/>
            <person name="Kozak K."/>
            <person name="Martin S."/>
            <person name="Jiggins C."/>
            <person name="Moest M."/>
            <person name="Warren A I."/>
            <person name="Byers J.R.P. K."/>
            <person name="Montejo-Kovacevich G."/>
            <person name="Yen C E."/>
        </authorList>
    </citation>
    <scope>NUCLEOTIDE SEQUENCE [LARGE SCALE GENOMIC DNA]</scope>
</reference>
<comment type="caution">
    <text evidence="5">The sequence shown here is derived from an EMBL/GenBank/DDBJ whole genome shotgun (WGS) entry which is preliminary data.</text>
</comment>
<evidence type="ECO:0000313" key="5">
    <source>
        <dbReference type="EMBL" id="CAB3224542.1"/>
    </source>
</evidence>
<dbReference type="AlphaFoldDB" id="A0A8S0YZ97"/>
<keyword evidence="6" id="KW-1185">Reference proteome</keyword>